<reference evidence="1" key="1">
    <citation type="submission" date="2018-05" db="EMBL/GenBank/DDBJ databases">
        <authorList>
            <person name="Lanie J.A."/>
            <person name="Ng W.-L."/>
            <person name="Kazmierczak K.M."/>
            <person name="Andrzejewski T.M."/>
            <person name="Davidsen T.M."/>
            <person name="Wayne K.J."/>
            <person name="Tettelin H."/>
            <person name="Glass J.I."/>
            <person name="Rusch D."/>
            <person name="Podicherti R."/>
            <person name="Tsui H.-C.T."/>
            <person name="Winkler M.E."/>
        </authorList>
    </citation>
    <scope>NUCLEOTIDE SEQUENCE</scope>
</reference>
<dbReference type="InterPro" id="IPR036412">
    <property type="entry name" value="HAD-like_sf"/>
</dbReference>
<evidence type="ECO:0000313" key="1">
    <source>
        <dbReference type="EMBL" id="SVE31910.1"/>
    </source>
</evidence>
<dbReference type="GO" id="GO:0009264">
    <property type="term" value="P:deoxyribonucleotide catabolic process"/>
    <property type="evidence" value="ECO:0007669"/>
    <property type="project" value="InterPro"/>
</dbReference>
<dbReference type="AlphaFoldDB" id="A0A383CIL9"/>
<dbReference type="SUPFAM" id="SSF56784">
    <property type="entry name" value="HAD-like"/>
    <property type="match status" value="1"/>
</dbReference>
<dbReference type="InterPro" id="IPR023214">
    <property type="entry name" value="HAD_sf"/>
</dbReference>
<sequence>NITMSKVRQIFLDQDGVLADFESGLTKALGYKVDLKDKKDVYDAEKRKLTAQRLFRNLEPLPDAWKLVDYCMNSGIHTEILTAAGTVNRTLVIQDKIAWIRRHVHPHWIVVPTFKGSQKAAFAHKKAVLIDDRQRNIDTWVEAGGIGILHKTADETIEQLNDIITG</sequence>
<protein>
    <recommendedName>
        <fullName evidence="2">FCP1 homology domain-containing protein</fullName>
    </recommendedName>
</protein>
<accession>A0A383CIL9</accession>
<dbReference type="EMBL" id="UINC01209066">
    <property type="protein sequence ID" value="SVE31910.1"/>
    <property type="molecule type" value="Genomic_DNA"/>
</dbReference>
<dbReference type="InterPro" id="IPR010708">
    <property type="entry name" value="5'(3')-deoxyribonucleotidase"/>
</dbReference>
<evidence type="ECO:0008006" key="2">
    <source>
        <dbReference type="Google" id="ProtNLM"/>
    </source>
</evidence>
<gene>
    <name evidence="1" type="ORF">METZ01_LOCUS484764</name>
</gene>
<feature type="non-terminal residue" evidence="1">
    <location>
        <position position="1"/>
    </location>
</feature>
<dbReference type="Gene3D" id="3.40.50.1000">
    <property type="entry name" value="HAD superfamily/HAD-like"/>
    <property type="match status" value="1"/>
</dbReference>
<organism evidence="1">
    <name type="scientific">marine metagenome</name>
    <dbReference type="NCBI Taxonomy" id="408172"/>
    <lineage>
        <taxon>unclassified sequences</taxon>
        <taxon>metagenomes</taxon>
        <taxon>ecological metagenomes</taxon>
    </lineage>
</organism>
<dbReference type="Pfam" id="PF06941">
    <property type="entry name" value="NT5C"/>
    <property type="match status" value="1"/>
</dbReference>
<name>A0A383CIL9_9ZZZZ</name>
<dbReference type="Gene3D" id="1.10.40.40">
    <property type="entry name" value="Deoxyribonucleotidase, domain 2"/>
    <property type="match status" value="1"/>
</dbReference>
<proteinExistence type="predicted"/>
<dbReference type="GO" id="GO:0008253">
    <property type="term" value="F:5'-nucleotidase activity"/>
    <property type="evidence" value="ECO:0007669"/>
    <property type="project" value="InterPro"/>
</dbReference>